<dbReference type="Gene3D" id="3.30.457.10">
    <property type="entry name" value="Copper amine oxidase-like, N-terminal domain"/>
    <property type="match status" value="2"/>
</dbReference>
<evidence type="ECO:0000313" key="3">
    <source>
        <dbReference type="EMBL" id="MBP1906508.1"/>
    </source>
</evidence>
<keyword evidence="4" id="KW-1185">Reference proteome</keyword>
<gene>
    <name evidence="3" type="ORF">J2Z32_003170</name>
</gene>
<dbReference type="InterPro" id="IPR012854">
    <property type="entry name" value="Cu_amine_oxidase-like_N"/>
</dbReference>
<dbReference type="InterPro" id="IPR036582">
    <property type="entry name" value="Mao_N_sf"/>
</dbReference>
<keyword evidence="1" id="KW-0732">Signal</keyword>
<proteinExistence type="predicted"/>
<comment type="caution">
    <text evidence="3">The sequence shown here is derived from an EMBL/GenBank/DDBJ whole genome shotgun (WGS) entry which is preliminary data.</text>
</comment>
<feature type="chain" id="PRO_5045211170" description="Copper amine oxidase-like N-terminal domain-containing protein" evidence="1">
    <location>
        <begin position="22"/>
        <end position="158"/>
    </location>
</feature>
<dbReference type="SUPFAM" id="SSF55383">
    <property type="entry name" value="Copper amine oxidase, domain N"/>
    <property type="match status" value="2"/>
</dbReference>
<dbReference type="Proteomes" id="UP001519272">
    <property type="component" value="Unassembled WGS sequence"/>
</dbReference>
<dbReference type="EMBL" id="JAGGKG010000016">
    <property type="protein sequence ID" value="MBP1906508.1"/>
    <property type="molecule type" value="Genomic_DNA"/>
</dbReference>
<evidence type="ECO:0000313" key="4">
    <source>
        <dbReference type="Proteomes" id="UP001519272"/>
    </source>
</evidence>
<evidence type="ECO:0000256" key="1">
    <source>
        <dbReference type="SAM" id="SignalP"/>
    </source>
</evidence>
<name>A0ABS4FVX6_9BACL</name>
<protein>
    <recommendedName>
        <fullName evidence="2">Copper amine oxidase-like N-terminal domain-containing protein</fullName>
    </recommendedName>
</protein>
<accession>A0ABS4FVX6</accession>
<sequence length="158" mass="17879">MFKKRLVVSLLALAMVFSVFGATAFAEKVEVSVQVDGKTIEFPDEKPYFDQDSVMIPVRFVSEALGAEVEFEKYLIDEQYYFGVRLELNGTKINMPVNSKIVEVGDRKVQLKIPSRFHGYRVYVPIRFVSEALGAEVKWDAAKKMVIVTTGAESKNEE</sequence>
<dbReference type="Pfam" id="PF07833">
    <property type="entry name" value="Cu_amine_oxidN1"/>
    <property type="match status" value="1"/>
</dbReference>
<feature type="signal peptide" evidence="1">
    <location>
        <begin position="1"/>
        <end position="21"/>
    </location>
</feature>
<feature type="domain" description="Copper amine oxidase-like N-terminal" evidence="2">
    <location>
        <begin position="34"/>
        <end position="148"/>
    </location>
</feature>
<evidence type="ECO:0000259" key="2">
    <source>
        <dbReference type="Pfam" id="PF07833"/>
    </source>
</evidence>
<dbReference type="RefSeq" id="WP_210090107.1">
    <property type="nucleotide sequence ID" value="NZ_JAGGKG010000016.1"/>
</dbReference>
<organism evidence="3 4">
    <name type="scientific">Paenibacillus turicensis</name>
    <dbReference type="NCBI Taxonomy" id="160487"/>
    <lineage>
        <taxon>Bacteria</taxon>
        <taxon>Bacillati</taxon>
        <taxon>Bacillota</taxon>
        <taxon>Bacilli</taxon>
        <taxon>Bacillales</taxon>
        <taxon>Paenibacillaceae</taxon>
        <taxon>Paenibacillus</taxon>
    </lineage>
</organism>
<reference evidence="3 4" key="1">
    <citation type="submission" date="2021-03" db="EMBL/GenBank/DDBJ databases">
        <title>Genomic Encyclopedia of Type Strains, Phase IV (KMG-IV): sequencing the most valuable type-strain genomes for metagenomic binning, comparative biology and taxonomic classification.</title>
        <authorList>
            <person name="Goeker M."/>
        </authorList>
    </citation>
    <scope>NUCLEOTIDE SEQUENCE [LARGE SCALE GENOMIC DNA]</scope>
    <source>
        <strain evidence="3 4">DSM 14349</strain>
    </source>
</reference>